<dbReference type="InterPro" id="IPR050536">
    <property type="entry name" value="DtxR_MntR_Metal-Reg"/>
</dbReference>
<proteinExistence type="inferred from homology"/>
<evidence type="ECO:0000256" key="5">
    <source>
        <dbReference type="ARBA" id="ARBA00022490"/>
    </source>
</evidence>
<comment type="function">
    <text evidence="13">In the presence of manganese, represses expression of mntH and mntS. Up-regulates expression of mntP.</text>
</comment>
<dbReference type="InterPro" id="IPR036421">
    <property type="entry name" value="Fe_dep_repressor_sf"/>
</dbReference>
<dbReference type="SMART" id="SM00529">
    <property type="entry name" value="HTH_DTXR"/>
    <property type="match status" value="1"/>
</dbReference>
<evidence type="ECO:0000256" key="6">
    <source>
        <dbReference type="ARBA" id="ARBA00022491"/>
    </source>
</evidence>
<reference evidence="16 17" key="1">
    <citation type="journal article" date="2016" name="Nat. Commun.">
        <title>Thousands of microbial genomes shed light on interconnected biogeochemical processes in an aquifer system.</title>
        <authorList>
            <person name="Anantharaman K."/>
            <person name="Brown C.T."/>
            <person name="Hug L.A."/>
            <person name="Sharon I."/>
            <person name="Castelle C.J."/>
            <person name="Probst A.J."/>
            <person name="Thomas B.C."/>
            <person name="Singh A."/>
            <person name="Wilkins M.J."/>
            <person name="Karaoz U."/>
            <person name="Brodie E.L."/>
            <person name="Williams K.H."/>
            <person name="Hubbard S.S."/>
            <person name="Banfield J.F."/>
        </authorList>
    </citation>
    <scope>NUCLEOTIDE SEQUENCE [LARGE SCALE GENOMIC DNA]</scope>
</reference>
<keyword evidence="9" id="KW-0238">DNA-binding</keyword>
<sequence>MAVERNSVVVEEYLQVIYALTGSEGPVKAIQLATRLASSPSTVHATLSRMQRDGLVEVGPKKEVLLTSKGQTKAESLVYRHQLVESFLCDRLGIPWHEVHHHAHILEHGLTPLVVERLAEFLGFPGFCPHGTPMPGSGTNLPASTLALSALEEGRDFQVVVIREVLEDQQELMEFLERHHLQPGERLKFLEKIKATDSMLLEYQGTSFSLPLGVADKIGILPLA</sequence>
<dbReference type="Gene3D" id="2.30.30.90">
    <property type="match status" value="1"/>
</dbReference>
<name>A0A1F6H3D9_9PROT</name>
<evidence type="ECO:0000256" key="10">
    <source>
        <dbReference type="ARBA" id="ARBA00023159"/>
    </source>
</evidence>
<dbReference type="AlphaFoldDB" id="A0A1F6H3D9"/>
<dbReference type="Pfam" id="PF04023">
    <property type="entry name" value="FeoA"/>
    <property type="match status" value="1"/>
</dbReference>
<dbReference type="InterPro" id="IPR001367">
    <property type="entry name" value="Fe_dep_repressor"/>
</dbReference>
<dbReference type="SUPFAM" id="SSF50037">
    <property type="entry name" value="C-terminal domain of transcriptional repressors"/>
    <property type="match status" value="1"/>
</dbReference>
<dbReference type="InterPro" id="IPR007167">
    <property type="entry name" value="Fe-transptr_FeoA-like"/>
</dbReference>
<dbReference type="InterPro" id="IPR036390">
    <property type="entry name" value="WH_DNA-bd_sf"/>
</dbReference>
<protein>
    <recommendedName>
        <fullName evidence="4">Transcriptional regulator MntR</fullName>
    </recommendedName>
    <alternativeName>
        <fullName evidence="14">Manganese transport regulator</fullName>
    </alternativeName>
</protein>
<dbReference type="GO" id="GO:0003677">
    <property type="term" value="F:DNA binding"/>
    <property type="evidence" value="ECO:0007669"/>
    <property type="project" value="UniProtKB-KW"/>
</dbReference>
<dbReference type="PROSITE" id="PS50944">
    <property type="entry name" value="HTH_DTXR"/>
    <property type="match status" value="1"/>
</dbReference>
<evidence type="ECO:0000256" key="9">
    <source>
        <dbReference type="ARBA" id="ARBA00023125"/>
    </source>
</evidence>
<dbReference type="GO" id="GO:0005737">
    <property type="term" value="C:cytoplasm"/>
    <property type="evidence" value="ECO:0007669"/>
    <property type="project" value="UniProtKB-SubCell"/>
</dbReference>
<evidence type="ECO:0000256" key="13">
    <source>
        <dbReference type="ARBA" id="ARBA00025185"/>
    </source>
</evidence>
<comment type="similarity">
    <text evidence="2">Belongs to the DtxR/MntR family.</text>
</comment>
<dbReference type="Gene3D" id="1.10.10.10">
    <property type="entry name" value="Winged helix-like DNA-binding domain superfamily/Winged helix DNA-binding domain"/>
    <property type="match status" value="1"/>
</dbReference>
<comment type="subcellular location">
    <subcellularLocation>
        <location evidence="1">Cytoplasm</location>
    </subcellularLocation>
</comment>
<dbReference type="SUPFAM" id="SSF46785">
    <property type="entry name" value="Winged helix' DNA-binding domain"/>
    <property type="match status" value="1"/>
</dbReference>
<organism evidence="16 17">
    <name type="scientific">Candidatus Lambdaproteobacteria bacterium RIFOXYD2_FULL_56_26</name>
    <dbReference type="NCBI Taxonomy" id="1817773"/>
    <lineage>
        <taxon>Bacteria</taxon>
        <taxon>Pseudomonadati</taxon>
        <taxon>Pseudomonadota</taxon>
        <taxon>Candidatus Lambdaproteobacteria</taxon>
    </lineage>
</organism>
<dbReference type="GO" id="GO:0003700">
    <property type="term" value="F:DNA-binding transcription factor activity"/>
    <property type="evidence" value="ECO:0007669"/>
    <property type="project" value="InterPro"/>
</dbReference>
<evidence type="ECO:0000313" key="16">
    <source>
        <dbReference type="EMBL" id="OGH04895.1"/>
    </source>
</evidence>
<keyword evidence="6" id="KW-0678">Repressor</keyword>
<dbReference type="InterPro" id="IPR008988">
    <property type="entry name" value="Transcriptional_repressor_C"/>
</dbReference>
<evidence type="ECO:0000256" key="3">
    <source>
        <dbReference type="ARBA" id="ARBA00011738"/>
    </source>
</evidence>
<dbReference type="Proteomes" id="UP000177583">
    <property type="component" value="Unassembled WGS sequence"/>
</dbReference>
<dbReference type="InterPro" id="IPR022689">
    <property type="entry name" value="Iron_dep_repressor"/>
</dbReference>
<keyword evidence="11" id="KW-0804">Transcription</keyword>
<comment type="caution">
    <text evidence="16">The sequence shown here is derived from an EMBL/GenBank/DDBJ whole genome shotgun (WGS) entry which is preliminary data.</text>
</comment>
<evidence type="ECO:0000256" key="12">
    <source>
        <dbReference type="ARBA" id="ARBA00023211"/>
    </source>
</evidence>
<evidence type="ECO:0000256" key="14">
    <source>
        <dbReference type="ARBA" id="ARBA00032593"/>
    </source>
</evidence>
<evidence type="ECO:0000256" key="7">
    <source>
        <dbReference type="ARBA" id="ARBA00023004"/>
    </source>
</evidence>
<evidence type="ECO:0000256" key="2">
    <source>
        <dbReference type="ARBA" id="ARBA00007871"/>
    </source>
</evidence>
<evidence type="ECO:0000313" key="17">
    <source>
        <dbReference type="Proteomes" id="UP000177583"/>
    </source>
</evidence>
<gene>
    <name evidence="16" type="ORF">A2557_07915</name>
</gene>
<evidence type="ECO:0000256" key="8">
    <source>
        <dbReference type="ARBA" id="ARBA00023015"/>
    </source>
</evidence>
<keyword evidence="12" id="KW-0464">Manganese</keyword>
<dbReference type="SUPFAM" id="SSF47979">
    <property type="entry name" value="Iron-dependent repressor protein, dimerization domain"/>
    <property type="match status" value="1"/>
</dbReference>
<dbReference type="InterPro" id="IPR038157">
    <property type="entry name" value="FeoA_core_dom"/>
</dbReference>
<keyword evidence="5" id="KW-0963">Cytoplasm</keyword>
<dbReference type="PANTHER" id="PTHR33238">
    <property type="entry name" value="IRON (METAL) DEPENDENT REPRESSOR, DTXR FAMILY"/>
    <property type="match status" value="1"/>
</dbReference>
<dbReference type="PANTHER" id="PTHR33238:SF11">
    <property type="entry name" value="TRANSCRIPTIONAL REGULATOR MNTR"/>
    <property type="match status" value="1"/>
</dbReference>
<keyword evidence="8" id="KW-0805">Transcription regulation</keyword>
<keyword evidence="7" id="KW-0408">Iron</keyword>
<evidence type="ECO:0000256" key="11">
    <source>
        <dbReference type="ARBA" id="ARBA00023163"/>
    </source>
</evidence>
<evidence type="ECO:0000256" key="1">
    <source>
        <dbReference type="ARBA" id="ARBA00004496"/>
    </source>
</evidence>
<evidence type="ECO:0000256" key="4">
    <source>
        <dbReference type="ARBA" id="ARBA00022386"/>
    </source>
</evidence>
<feature type="domain" description="HTH dtxR-type" evidence="15">
    <location>
        <begin position="1"/>
        <end position="67"/>
    </location>
</feature>
<dbReference type="InterPro" id="IPR022687">
    <property type="entry name" value="HTH_DTXR"/>
</dbReference>
<dbReference type="Pfam" id="PF02742">
    <property type="entry name" value="Fe_dep_repr_C"/>
    <property type="match status" value="1"/>
</dbReference>
<dbReference type="Pfam" id="PF01325">
    <property type="entry name" value="Fe_dep_repress"/>
    <property type="match status" value="1"/>
</dbReference>
<dbReference type="EMBL" id="MFNF01000001">
    <property type="protein sequence ID" value="OGH04895.1"/>
    <property type="molecule type" value="Genomic_DNA"/>
</dbReference>
<dbReference type="InterPro" id="IPR036388">
    <property type="entry name" value="WH-like_DNA-bd_sf"/>
</dbReference>
<accession>A0A1F6H3D9</accession>
<comment type="subunit">
    <text evidence="3">Homodimer.</text>
</comment>
<dbReference type="GO" id="GO:0046983">
    <property type="term" value="F:protein dimerization activity"/>
    <property type="evidence" value="ECO:0007669"/>
    <property type="project" value="InterPro"/>
</dbReference>
<dbReference type="GO" id="GO:0046914">
    <property type="term" value="F:transition metal ion binding"/>
    <property type="evidence" value="ECO:0007669"/>
    <property type="project" value="InterPro"/>
</dbReference>
<keyword evidence="10" id="KW-0010">Activator</keyword>
<evidence type="ECO:0000259" key="15">
    <source>
        <dbReference type="PROSITE" id="PS50944"/>
    </source>
</evidence>